<organism evidence="1 2">
    <name type="scientific">Photobacterium kishitanii</name>
    <dbReference type="NCBI Taxonomy" id="318456"/>
    <lineage>
        <taxon>Bacteria</taxon>
        <taxon>Pseudomonadati</taxon>
        <taxon>Pseudomonadota</taxon>
        <taxon>Gammaproteobacteria</taxon>
        <taxon>Vibrionales</taxon>
        <taxon>Vibrionaceae</taxon>
        <taxon>Photobacterium</taxon>
    </lineage>
</organism>
<sequence length="559" mass="61655">MDDIKIKASNDGEVLLAIHGSSTKGIDFLYPHVVPGGGVNGAMFGTGVYLTGTGSISTAKRYAGNEGSIYIAELDISNFITVAESEYLTPEQGIKLAGIVNELEPELKIRMATDLGGREFHAFVDLDEAELFYDEQKEQLKEIGRENGFTPISRCGVRVERNTADGKYVVSTARFELPLDWVSTLPNIADTDDISRSMNLFSNSFSTEVWSSLGNGLIIHPDGKSSMPTYLSFYSVPVKAELNANLDSEQIYSWCVDNVVNKKEDVQVEASYQEINYDKDISKLNSLFFVGKNGYISTDRYDKNIDDDLAEIYIEPRPKQKFYIDKISGSHDKVENILRTFAQNFPCLLNYSVRFDNNPPVTVGEMLANFDNNTIKEPNVVTLYHGTSTDYVGSIAVGGIMPRSDSGVSAHYYNERTGESLVDRVYLGDINSMGVVRAAALSAANATGGEPIILEVKLPISELETYGLPDEDSRKSTWKESLDTMGTLAFSSRVLPDYVDVAPKTLFNDSMSSLRYSVAEITFEDAKFDQKMAAGVVSEELSANDADIHKSESVVRVKI</sequence>
<evidence type="ECO:0000313" key="1">
    <source>
        <dbReference type="EMBL" id="PSV00621.1"/>
    </source>
</evidence>
<comment type="caution">
    <text evidence="1">The sequence shown here is derived from an EMBL/GenBank/DDBJ whole genome shotgun (WGS) entry which is preliminary data.</text>
</comment>
<gene>
    <name evidence="1" type="ORF">C9J27_05650</name>
</gene>
<protein>
    <submittedName>
        <fullName evidence="1">Uncharacterized protein</fullName>
    </submittedName>
</protein>
<dbReference type="RefSeq" id="WP_107289251.1">
    <property type="nucleotide sequence ID" value="NZ_PYNF01000003.1"/>
</dbReference>
<dbReference type="AlphaFoldDB" id="A0A2T3KLQ1"/>
<evidence type="ECO:0000313" key="2">
    <source>
        <dbReference type="Proteomes" id="UP000241426"/>
    </source>
</evidence>
<reference evidence="1 2" key="1">
    <citation type="submission" date="2018-01" db="EMBL/GenBank/DDBJ databases">
        <title>Whole genome sequencing of Histamine producing bacteria.</title>
        <authorList>
            <person name="Butler K."/>
        </authorList>
    </citation>
    <scope>NUCLEOTIDE SEQUENCE [LARGE SCALE GENOMIC DNA]</scope>
    <source>
        <strain evidence="1 2">FS-7.2</strain>
    </source>
</reference>
<accession>A0A2T3KLQ1</accession>
<name>A0A2T3KLQ1_9GAMM</name>
<dbReference type="EMBL" id="PYNF01000003">
    <property type="protein sequence ID" value="PSV00621.1"/>
    <property type="molecule type" value="Genomic_DNA"/>
</dbReference>
<dbReference type="Proteomes" id="UP000241426">
    <property type="component" value="Unassembled WGS sequence"/>
</dbReference>
<proteinExistence type="predicted"/>